<dbReference type="STRING" id="340102.Pars_0541"/>
<evidence type="ECO:0000259" key="1">
    <source>
        <dbReference type="Pfam" id="PF01883"/>
    </source>
</evidence>
<dbReference type="AlphaFoldDB" id="A4WIB9"/>
<dbReference type="RefSeq" id="WP_011900043.1">
    <property type="nucleotide sequence ID" value="NC_009376.1"/>
</dbReference>
<dbReference type="Pfam" id="PF01883">
    <property type="entry name" value="FeS_assembly_P"/>
    <property type="match status" value="1"/>
</dbReference>
<evidence type="ECO:0000313" key="2">
    <source>
        <dbReference type="EMBL" id="ABP50136.1"/>
    </source>
</evidence>
<organism evidence="2 3">
    <name type="scientific">Pyrobaculum arsenaticum (strain DSM 13514 / JCM 11321 / PZ6)</name>
    <dbReference type="NCBI Taxonomy" id="340102"/>
    <lineage>
        <taxon>Archaea</taxon>
        <taxon>Thermoproteota</taxon>
        <taxon>Thermoprotei</taxon>
        <taxon>Thermoproteales</taxon>
        <taxon>Thermoproteaceae</taxon>
        <taxon>Pyrobaculum</taxon>
    </lineage>
</organism>
<proteinExistence type="predicted"/>
<dbReference type="EMBL" id="CP000660">
    <property type="protein sequence ID" value="ABP50136.1"/>
    <property type="molecule type" value="Genomic_DNA"/>
</dbReference>
<feature type="domain" description="MIP18 family-like" evidence="1">
    <location>
        <begin position="4"/>
        <end position="75"/>
    </location>
</feature>
<dbReference type="PANTHER" id="PTHR42831:SF1">
    <property type="entry name" value="FE-S PROTEIN MATURATION AUXILIARY FACTOR YITW"/>
    <property type="match status" value="1"/>
</dbReference>
<reference evidence="2 3" key="1">
    <citation type="submission" date="2007-04" db="EMBL/GenBank/DDBJ databases">
        <title>Complete sequence of Pyrobaculum arsenaticum DSM 13514.</title>
        <authorList>
            <consortium name="US DOE Joint Genome Institute"/>
            <person name="Copeland A."/>
            <person name="Lucas S."/>
            <person name="Lapidus A."/>
            <person name="Barry K."/>
            <person name="Glavina del Rio T."/>
            <person name="Dalin E."/>
            <person name="Tice H."/>
            <person name="Pitluck S."/>
            <person name="Chain P."/>
            <person name="Malfatti S."/>
            <person name="Shin M."/>
            <person name="Vergez L."/>
            <person name="Schmutz J."/>
            <person name="Larimer F."/>
            <person name="Land M."/>
            <person name="Hauser L."/>
            <person name="Kyrpides N."/>
            <person name="Mikhailova N."/>
            <person name="Cozen A.E."/>
            <person name="Fitz-Gibbon S.T."/>
            <person name="House C.H."/>
            <person name="Saltikov C."/>
            <person name="Lowe T.M."/>
            <person name="Richardson P."/>
        </authorList>
    </citation>
    <scope>NUCLEOTIDE SEQUENCE [LARGE SCALE GENOMIC DNA]</scope>
    <source>
        <strain evidence="3">ATCC 700994 / DSM 13514 / JCM 11321 / PZ6</strain>
    </source>
</reference>
<dbReference type="SUPFAM" id="SSF117916">
    <property type="entry name" value="Fe-S cluster assembly (FSCA) domain-like"/>
    <property type="match status" value="1"/>
</dbReference>
<dbReference type="InterPro" id="IPR034904">
    <property type="entry name" value="FSCA_dom_sf"/>
</dbReference>
<accession>A4WIB9</accession>
<evidence type="ECO:0000313" key="3">
    <source>
        <dbReference type="Proteomes" id="UP000001567"/>
    </source>
</evidence>
<dbReference type="KEGG" id="pas:Pars_0541"/>
<protein>
    <recommendedName>
        <fullName evidence="1">MIP18 family-like domain-containing protein</fullName>
    </recommendedName>
</protein>
<dbReference type="Gene3D" id="3.30.300.130">
    <property type="entry name" value="Fe-S cluster assembly (FSCA)"/>
    <property type="match status" value="1"/>
</dbReference>
<dbReference type="InterPro" id="IPR052339">
    <property type="entry name" value="Fe-S_Maturation_MIP18"/>
</dbReference>
<dbReference type="OrthoDB" id="371709at2157"/>
<dbReference type="GeneID" id="5054318"/>
<dbReference type="PhylomeDB" id="A4WIB9"/>
<dbReference type="HOGENOM" id="CLU_1709223_0_0_2"/>
<dbReference type="PANTHER" id="PTHR42831">
    <property type="entry name" value="FE-S PROTEIN MATURATION AUXILIARY FACTOR YITW"/>
    <property type="match status" value="1"/>
</dbReference>
<gene>
    <name evidence="2" type="ordered locus">Pars_0541</name>
</gene>
<name>A4WIB9_PYRAR</name>
<dbReference type="Proteomes" id="UP000001567">
    <property type="component" value="Chromosome"/>
</dbReference>
<dbReference type="InterPro" id="IPR002744">
    <property type="entry name" value="MIP18-like"/>
</dbReference>
<sequence length="149" mass="17347">MSLDAVVKALREVYDPEIPINIYDLGLIRDIKIENGRVKVKMLFTSGQMCPVAEMMAVQVKYAIKRALPDCQVDVEVDLNTQWTPAFATAEGRRALEEIFGKEYVEGLMKRKFVVKISRDVPFDPIAYMRERVEARYRVFKEWLERTKI</sequence>